<comment type="subcellular location">
    <subcellularLocation>
        <location evidence="1">Nucleus</location>
    </subcellularLocation>
</comment>
<name>A0AAE1FB24_PETCI</name>
<keyword evidence="7" id="KW-0560">Oxidoreductase</keyword>
<dbReference type="PROSITE" id="PS00086">
    <property type="entry name" value="CYTOCHROME_P450"/>
    <property type="match status" value="1"/>
</dbReference>
<dbReference type="InterPro" id="IPR002401">
    <property type="entry name" value="Cyt_P450_E_grp-I"/>
</dbReference>
<keyword evidence="10" id="KW-1185">Reference proteome</keyword>
<comment type="cofactor">
    <cofactor evidence="6">
        <name>heme</name>
        <dbReference type="ChEBI" id="CHEBI:30413"/>
    </cofactor>
</comment>
<dbReference type="GO" id="GO:0003677">
    <property type="term" value="F:DNA binding"/>
    <property type="evidence" value="ECO:0007669"/>
    <property type="project" value="InterPro"/>
</dbReference>
<dbReference type="GO" id="GO:0005634">
    <property type="term" value="C:nucleus"/>
    <property type="evidence" value="ECO:0007669"/>
    <property type="project" value="UniProtKB-SubCell"/>
</dbReference>
<dbReference type="GO" id="GO:0006805">
    <property type="term" value="P:xenobiotic metabolic process"/>
    <property type="evidence" value="ECO:0007669"/>
    <property type="project" value="TreeGrafter"/>
</dbReference>
<dbReference type="GO" id="GO:0006082">
    <property type="term" value="P:organic acid metabolic process"/>
    <property type="evidence" value="ECO:0007669"/>
    <property type="project" value="TreeGrafter"/>
</dbReference>
<keyword evidence="3 6" id="KW-0479">Metal-binding</keyword>
<evidence type="ECO:0000256" key="2">
    <source>
        <dbReference type="ARBA" id="ARBA00010617"/>
    </source>
</evidence>
<organism evidence="9 10">
    <name type="scientific">Petrolisthes cinctipes</name>
    <name type="common">Flat porcelain crab</name>
    <dbReference type="NCBI Taxonomy" id="88211"/>
    <lineage>
        <taxon>Eukaryota</taxon>
        <taxon>Metazoa</taxon>
        <taxon>Ecdysozoa</taxon>
        <taxon>Arthropoda</taxon>
        <taxon>Crustacea</taxon>
        <taxon>Multicrustacea</taxon>
        <taxon>Malacostraca</taxon>
        <taxon>Eumalacostraca</taxon>
        <taxon>Eucarida</taxon>
        <taxon>Decapoda</taxon>
        <taxon>Pleocyemata</taxon>
        <taxon>Anomura</taxon>
        <taxon>Galatheoidea</taxon>
        <taxon>Porcellanidae</taxon>
        <taxon>Petrolisthes</taxon>
    </lineage>
</organism>
<dbReference type="Pfam" id="PF00067">
    <property type="entry name" value="p450"/>
    <property type="match status" value="1"/>
</dbReference>
<evidence type="ECO:0000256" key="3">
    <source>
        <dbReference type="ARBA" id="ARBA00022723"/>
    </source>
</evidence>
<dbReference type="PANTHER" id="PTHR24300:SF375">
    <property type="entry name" value="CYTOCHROME P450 FAMILY"/>
    <property type="match status" value="1"/>
</dbReference>
<keyword evidence="4 6" id="KW-0408">Iron</keyword>
<feature type="domain" description="Transposase Tc1-like" evidence="8">
    <location>
        <begin position="74"/>
        <end position="142"/>
    </location>
</feature>
<dbReference type="AlphaFoldDB" id="A0AAE1FB24"/>
<evidence type="ECO:0000256" key="5">
    <source>
        <dbReference type="ARBA" id="ARBA00023033"/>
    </source>
</evidence>
<evidence type="ECO:0000256" key="1">
    <source>
        <dbReference type="ARBA" id="ARBA00004123"/>
    </source>
</evidence>
<accession>A0AAE1FB24</accession>
<evidence type="ECO:0000256" key="6">
    <source>
        <dbReference type="PIRSR" id="PIRSR602401-1"/>
    </source>
</evidence>
<dbReference type="Proteomes" id="UP001286313">
    <property type="component" value="Unassembled WGS sequence"/>
</dbReference>
<comment type="caution">
    <text evidence="9">The sequence shown here is derived from an EMBL/GenBank/DDBJ whole genome shotgun (WGS) entry which is preliminary data.</text>
</comment>
<reference evidence="9" key="1">
    <citation type="submission" date="2023-10" db="EMBL/GenBank/DDBJ databases">
        <title>Genome assemblies of two species of porcelain crab, Petrolisthes cinctipes and Petrolisthes manimaculis (Anomura: Porcellanidae).</title>
        <authorList>
            <person name="Angst P."/>
        </authorList>
    </citation>
    <scope>NUCLEOTIDE SEQUENCE</scope>
    <source>
        <strain evidence="9">PB745_01</strain>
        <tissue evidence="9">Gill</tissue>
    </source>
</reference>
<dbReference type="GO" id="GO:0015074">
    <property type="term" value="P:DNA integration"/>
    <property type="evidence" value="ECO:0007669"/>
    <property type="project" value="InterPro"/>
</dbReference>
<evidence type="ECO:0000313" key="10">
    <source>
        <dbReference type="Proteomes" id="UP001286313"/>
    </source>
</evidence>
<dbReference type="GO" id="GO:0020037">
    <property type="term" value="F:heme binding"/>
    <property type="evidence" value="ECO:0007669"/>
    <property type="project" value="InterPro"/>
</dbReference>
<dbReference type="PRINTS" id="PR00463">
    <property type="entry name" value="EP450I"/>
</dbReference>
<protein>
    <recommendedName>
        <fullName evidence="8">Transposase Tc1-like domain-containing protein</fullName>
    </recommendedName>
</protein>
<dbReference type="InterPro" id="IPR001128">
    <property type="entry name" value="Cyt_P450"/>
</dbReference>
<comment type="similarity">
    <text evidence="2 7">Belongs to the cytochrome P450 family.</text>
</comment>
<dbReference type="InterPro" id="IPR050182">
    <property type="entry name" value="Cytochrome_P450_fam2"/>
</dbReference>
<dbReference type="SUPFAM" id="SSF48264">
    <property type="entry name" value="Cytochrome P450"/>
    <property type="match status" value="1"/>
</dbReference>
<feature type="binding site" description="axial binding residue" evidence="6">
    <location>
        <position position="204"/>
    </location>
    <ligand>
        <name>heme</name>
        <dbReference type="ChEBI" id="CHEBI:30413"/>
    </ligand>
    <ligandPart>
        <name>Fe</name>
        <dbReference type="ChEBI" id="CHEBI:18248"/>
    </ligandPart>
</feature>
<dbReference type="GO" id="GO:0006313">
    <property type="term" value="P:DNA transposition"/>
    <property type="evidence" value="ECO:0007669"/>
    <property type="project" value="InterPro"/>
</dbReference>
<keyword evidence="6 7" id="KW-0349">Heme</keyword>
<dbReference type="PANTHER" id="PTHR24300">
    <property type="entry name" value="CYTOCHROME P450 508A4-RELATED"/>
    <property type="match status" value="1"/>
</dbReference>
<dbReference type="InterPro" id="IPR009057">
    <property type="entry name" value="Homeodomain-like_sf"/>
</dbReference>
<evidence type="ECO:0000259" key="8">
    <source>
        <dbReference type="Pfam" id="PF01498"/>
    </source>
</evidence>
<dbReference type="InterPro" id="IPR017972">
    <property type="entry name" value="Cyt_P450_CS"/>
</dbReference>
<proteinExistence type="inferred from homology"/>
<dbReference type="GO" id="GO:0016712">
    <property type="term" value="F:oxidoreductase activity, acting on paired donors, with incorporation or reduction of molecular oxygen, reduced flavin or flavoprotein as one donor, and incorporation of one atom of oxygen"/>
    <property type="evidence" value="ECO:0007669"/>
    <property type="project" value="TreeGrafter"/>
</dbReference>
<evidence type="ECO:0000256" key="4">
    <source>
        <dbReference type="ARBA" id="ARBA00023004"/>
    </source>
</evidence>
<evidence type="ECO:0000313" key="9">
    <source>
        <dbReference type="EMBL" id="KAK3870140.1"/>
    </source>
</evidence>
<evidence type="ECO:0000256" key="7">
    <source>
        <dbReference type="RuleBase" id="RU000461"/>
    </source>
</evidence>
<dbReference type="Pfam" id="PF01498">
    <property type="entry name" value="HTH_Tnp_Tc3_2"/>
    <property type="match status" value="1"/>
</dbReference>
<dbReference type="GO" id="GO:0005506">
    <property type="term" value="F:iron ion binding"/>
    <property type="evidence" value="ECO:0007669"/>
    <property type="project" value="InterPro"/>
</dbReference>
<dbReference type="SUPFAM" id="SSF46689">
    <property type="entry name" value="Homeodomain-like"/>
    <property type="match status" value="1"/>
</dbReference>
<keyword evidence="5 7" id="KW-0503">Monooxygenase</keyword>
<dbReference type="InterPro" id="IPR036396">
    <property type="entry name" value="Cyt_P450_sf"/>
</dbReference>
<gene>
    <name evidence="9" type="ORF">Pcinc_024596</name>
</gene>
<dbReference type="Gene3D" id="1.10.630.10">
    <property type="entry name" value="Cytochrome P450"/>
    <property type="match status" value="1"/>
</dbReference>
<dbReference type="GO" id="GO:0005737">
    <property type="term" value="C:cytoplasm"/>
    <property type="evidence" value="ECO:0007669"/>
    <property type="project" value="TreeGrafter"/>
</dbReference>
<sequence>MVGITTNVGERARVVALREEGVEINEIAARVGRGRATVIRILGASRRLGDNQVPPPKPRLGGKKNTSKMTDTLIRRSVIKNPFVTSIEIKKEYPELLKDVSERTVRHRLHHDLNLRAHRAARKPTLTKAMKRKRLEFCARYKEWTPDQWKKGTMVGCSIVSVHNSCRYWDKPDHFQPERWLDENNKFTSKKEGFIPFSIGKRQCAGESLARMELLIFTTALFQSLNFSIPPGNTLSLEVNPGDAFFSLPIRQDLIVTIRK</sequence>
<dbReference type="EMBL" id="JAWQEG010002712">
    <property type="protein sequence ID" value="KAK3870140.1"/>
    <property type="molecule type" value="Genomic_DNA"/>
</dbReference>
<dbReference type="InterPro" id="IPR002492">
    <property type="entry name" value="Transposase_Tc1-like"/>
</dbReference>